<feature type="transmembrane region" description="Helical" evidence="7">
    <location>
        <begin position="358"/>
        <end position="376"/>
    </location>
</feature>
<feature type="transmembrane region" description="Helical" evidence="7">
    <location>
        <begin position="57"/>
        <end position="74"/>
    </location>
</feature>
<dbReference type="Gene3D" id="1.20.1250.20">
    <property type="entry name" value="MFS general substrate transporter like domains"/>
    <property type="match status" value="2"/>
</dbReference>
<keyword evidence="5 7" id="KW-0472">Membrane</keyword>
<comment type="caution">
    <text evidence="8">The sequence shown here is derived from an EMBL/GenBank/DDBJ whole genome shotgun (WGS) entry which is preliminary data.</text>
</comment>
<dbReference type="VEuPathDB" id="FungiDB:PV10_08641"/>
<organism evidence="8 9">
    <name type="scientific">Exophiala mesophila</name>
    <name type="common">Black yeast-like fungus</name>
    <dbReference type="NCBI Taxonomy" id="212818"/>
    <lineage>
        <taxon>Eukaryota</taxon>
        <taxon>Fungi</taxon>
        <taxon>Dikarya</taxon>
        <taxon>Ascomycota</taxon>
        <taxon>Pezizomycotina</taxon>
        <taxon>Eurotiomycetes</taxon>
        <taxon>Chaetothyriomycetidae</taxon>
        <taxon>Chaetothyriales</taxon>
        <taxon>Herpotrichiellaceae</taxon>
        <taxon>Exophiala</taxon>
    </lineage>
</organism>
<evidence type="ECO:0000256" key="5">
    <source>
        <dbReference type="ARBA" id="ARBA00023136"/>
    </source>
</evidence>
<feature type="transmembrane region" description="Helical" evidence="7">
    <location>
        <begin position="157"/>
        <end position="176"/>
    </location>
</feature>
<feature type="transmembrane region" description="Helical" evidence="7">
    <location>
        <begin position="127"/>
        <end position="151"/>
    </location>
</feature>
<feature type="transmembrane region" description="Helical" evidence="7">
    <location>
        <begin position="94"/>
        <end position="115"/>
    </location>
</feature>
<dbReference type="Pfam" id="PF07690">
    <property type="entry name" value="MFS_1"/>
    <property type="match status" value="1"/>
</dbReference>
<reference evidence="8 9" key="1">
    <citation type="submission" date="2017-03" db="EMBL/GenBank/DDBJ databases">
        <title>Genomes of endolithic fungi from Antarctica.</title>
        <authorList>
            <person name="Coleine C."/>
            <person name="Masonjones S."/>
            <person name="Stajich J.E."/>
        </authorList>
    </citation>
    <scope>NUCLEOTIDE SEQUENCE [LARGE SCALE GENOMIC DNA]</scope>
    <source>
        <strain evidence="8 9">CCFEE 6314</strain>
    </source>
</reference>
<dbReference type="InterPro" id="IPR011701">
    <property type="entry name" value="MFS"/>
</dbReference>
<name>A0A438MXP2_EXOME</name>
<evidence type="ECO:0000256" key="4">
    <source>
        <dbReference type="ARBA" id="ARBA00022989"/>
    </source>
</evidence>
<feature type="transmembrane region" description="Helical" evidence="7">
    <location>
        <begin position="219"/>
        <end position="241"/>
    </location>
</feature>
<evidence type="ECO:0000256" key="3">
    <source>
        <dbReference type="ARBA" id="ARBA00022692"/>
    </source>
</evidence>
<dbReference type="GO" id="GO:0016020">
    <property type="term" value="C:membrane"/>
    <property type="evidence" value="ECO:0007669"/>
    <property type="project" value="UniProtKB-SubCell"/>
</dbReference>
<comment type="subcellular location">
    <subcellularLocation>
        <location evidence="1">Membrane</location>
        <topology evidence="1">Multi-pass membrane protein</topology>
    </subcellularLocation>
</comment>
<dbReference type="OrthoDB" id="2985014at2759"/>
<evidence type="ECO:0000256" key="7">
    <source>
        <dbReference type="SAM" id="Phobius"/>
    </source>
</evidence>
<evidence type="ECO:0000256" key="2">
    <source>
        <dbReference type="ARBA" id="ARBA00022448"/>
    </source>
</evidence>
<feature type="transmembrane region" description="Helical" evidence="7">
    <location>
        <begin position="331"/>
        <end position="351"/>
    </location>
</feature>
<feature type="transmembrane region" description="Helical" evidence="7">
    <location>
        <begin position="294"/>
        <end position="319"/>
    </location>
</feature>
<dbReference type="GO" id="GO:0022857">
    <property type="term" value="F:transmembrane transporter activity"/>
    <property type="evidence" value="ECO:0007669"/>
    <property type="project" value="InterPro"/>
</dbReference>
<accession>A0A438MXP2</accession>
<proteinExistence type="predicted"/>
<keyword evidence="4 7" id="KW-1133">Transmembrane helix</keyword>
<evidence type="ECO:0000256" key="1">
    <source>
        <dbReference type="ARBA" id="ARBA00004141"/>
    </source>
</evidence>
<feature type="transmembrane region" description="Helical" evidence="7">
    <location>
        <begin position="188"/>
        <end position="207"/>
    </location>
</feature>
<feature type="region of interest" description="Disordered" evidence="6">
    <location>
        <begin position="1"/>
        <end position="44"/>
    </location>
</feature>
<dbReference type="AlphaFoldDB" id="A0A438MXP2"/>
<evidence type="ECO:0000313" key="8">
    <source>
        <dbReference type="EMBL" id="RVX67685.1"/>
    </source>
</evidence>
<evidence type="ECO:0000313" key="9">
    <source>
        <dbReference type="Proteomes" id="UP000288859"/>
    </source>
</evidence>
<dbReference type="PANTHER" id="PTHR43791:SF36">
    <property type="entry name" value="TRANSPORTER, PUTATIVE (AFU_ORTHOLOGUE AFUA_6G08340)-RELATED"/>
    <property type="match status" value="1"/>
</dbReference>
<evidence type="ECO:0008006" key="10">
    <source>
        <dbReference type="Google" id="ProtNLM"/>
    </source>
</evidence>
<feature type="transmembrane region" description="Helical" evidence="7">
    <location>
        <begin position="419"/>
        <end position="438"/>
    </location>
</feature>
<keyword evidence="3 7" id="KW-0812">Transmembrane</keyword>
<dbReference type="InterPro" id="IPR036259">
    <property type="entry name" value="MFS_trans_sf"/>
</dbReference>
<protein>
    <recommendedName>
        <fullName evidence="10">Major facilitator superfamily (MFS) profile domain-containing protein</fullName>
    </recommendedName>
</protein>
<dbReference type="SUPFAM" id="SSF103473">
    <property type="entry name" value="MFS general substrate transporter"/>
    <property type="match status" value="1"/>
</dbReference>
<feature type="transmembrane region" description="Helical" evidence="7">
    <location>
        <begin position="382"/>
        <end position="407"/>
    </location>
</feature>
<gene>
    <name evidence="8" type="ORF">B0A52_07808</name>
</gene>
<feature type="compositionally biased region" description="Basic and acidic residues" evidence="6">
    <location>
        <begin position="13"/>
        <end position="29"/>
    </location>
</feature>
<dbReference type="Proteomes" id="UP000288859">
    <property type="component" value="Unassembled WGS sequence"/>
</dbReference>
<sequence>MEQAKDTANVLMDSKDTTTFHSEDTKSGLDIEADNSSSNNEVEEIDPKVERRVVRKLDMVVLPLLSLSFMFAYLDRSNIGNARVLGMQAEVGLSAQQYLNCVMMFYLGYMLIELPAGMALRYVHPRYCFAGALFMFGTFATLLSVSGYAGIMVLRLLIGLAEVFVTNAFIYISLWYRHHEMATRTAAIYLMTPVAGAISGLLAYGIGSGLEGTHGIASWKWLFIIEGVATVGFGFVVLFFLPGLPENTAKHGSWLFRDEAERRVLAQRQKKSQNSDNARFQPHQILMCFKDIKFWLGSFMIGTAGIGIGAFSVFLPTFIREFGYGRVHTQLLTMIPYAFGLVGLVFFSWLADRLQQKILTTLGCTLISCVGFVMLLGTTNKIALVAGSCFVAGGAYPALVTAVSFTLPMHGGYTKRATSMWGTQVFVQCYSIIATQVYRDPPRFFLGHGIALGLYALGVASNIALYFILTRTNAARDRRQRELAERGEVDPNAEKSIEELGDFHPNFRYVT</sequence>
<dbReference type="PANTHER" id="PTHR43791">
    <property type="entry name" value="PERMEASE-RELATED"/>
    <property type="match status" value="1"/>
</dbReference>
<evidence type="ECO:0000256" key="6">
    <source>
        <dbReference type="SAM" id="MobiDB-lite"/>
    </source>
</evidence>
<dbReference type="EMBL" id="NAJM01000045">
    <property type="protein sequence ID" value="RVX67685.1"/>
    <property type="molecule type" value="Genomic_DNA"/>
</dbReference>
<keyword evidence="2" id="KW-0813">Transport</keyword>
<feature type="transmembrane region" description="Helical" evidence="7">
    <location>
        <begin position="444"/>
        <end position="469"/>
    </location>
</feature>